<feature type="region of interest" description="Disordered" evidence="1">
    <location>
        <begin position="87"/>
        <end position="134"/>
    </location>
</feature>
<dbReference type="Proteomes" id="UP001165060">
    <property type="component" value="Unassembled WGS sequence"/>
</dbReference>
<evidence type="ECO:0000313" key="2">
    <source>
        <dbReference type="EMBL" id="GMI39872.1"/>
    </source>
</evidence>
<keyword evidence="3" id="KW-1185">Reference proteome</keyword>
<evidence type="ECO:0000313" key="3">
    <source>
        <dbReference type="Proteomes" id="UP001165060"/>
    </source>
</evidence>
<sequence length="134" mass="15041">MTLRCLELMSRCIKLQGKHDLAIPMLEQLVSLKTESKEGGADASMASVFSDLAECYRAVGREEDAGKMDSRGDKVVNVVKEKLEELDRQAKEKALQEQAESSEEEEEDSGEDSDEENKSNNEEKSVERGESWRP</sequence>
<feature type="compositionally biased region" description="Acidic residues" evidence="1">
    <location>
        <begin position="100"/>
        <end position="115"/>
    </location>
</feature>
<protein>
    <submittedName>
        <fullName evidence="2">Uncharacterized protein</fullName>
    </submittedName>
</protein>
<name>A0ABQ6N3Q6_9STRA</name>
<gene>
    <name evidence="2" type="ORF">TeGR_g9466</name>
</gene>
<comment type="caution">
    <text evidence="2">The sequence shown here is derived from an EMBL/GenBank/DDBJ whole genome shotgun (WGS) entry which is preliminary data.</text>
</comment>
<dbReference type="InterPro" id="IPR011990">
    <property type="entry name" value="TPR-like_helical_dom_sf"/>
</dbReference>
<evidence type="ECO:0000256" key="1">
    <source>
        <dbReference type="SAM" id="MobiDB-lite"/>
    </source>
</evidence>
<reference evidence="2 3" key="1">
    <citation type="journal article" date="2023" name="Commun. Biol.">
        <title>Genome analysis of Parmales, the sister group of diatoms, reveals the evolutionary specialization of diatoms from phago-mixotrophs to photoautotrophs.</title>
        <authorList>
            <person name="Ban H."/>
            <person name="Sato S."/>
            <person name="Yoshikawa S."/>
            <person name="Yamada K."/>
            <person name="Nakamura Y."/>
            <person name="Ichinomiya M."/>
            <person name="Sato N."/>
            <person name="Blanc-Mathieu R."/>
            <person name="Endo H."/>
            <person name="Kuwata A."/>
            <person name="Ogata H."/>
        </authorList>
    </citation>
    <scope>NUCLEOTIDE SEQUENCE [LARGE SCALE GENOMIC DNA]</scope>
</reference>
<dbReference type="EMBL" id="BRYB01000896">
    <property type="protein sequence ID" value="GMI39872.1"/>
    <property type="molecule type" value="Genomic_DNA"/>
</dbReference>
<feature type="compositionally biased region" description="Basic and acidic residues" evidence="1">
    <location>
        <begin position="116"/>
        <end position="134"/>
    </location>
</feature>
<organism evidence="2 3">
    <name type="scientific">Tetraparma gracilis</name>
    <dbReference type="NCBI Taxonomy" id="2962635"/>
    <lineage>
        <taxon>Eukaryota</taxon>
        <taxon>Sar</taxon>
        <taxon>Stramenopiles</taxon>
        <taxon>Ochrophyta</taxon>
        <taxon>Bolidophyceae</taxon>
        <taxon>Parmales</taxon>
        <taxon>Triparmaceae</taxon>
        <taxon>Tetraparma</taxon>
    </lineage>
</organism>
<dbReference type="Gene3D" id="1.25.40.10">
    <property type="entry name" value="Tetratricopeptide repeat domain"/>
    <property type="match status" value="1"/>
</dbReference>
<proteinExistence type="predicted"/>
<accession>A0ABQ6N3Q6</accession>